<organism evidence="2 3">
    <name type="scientific">Puccinia sorghi</name>
    <dbReference type="NCBI Taxonomy" id="27349"/>
    <lineage>
        <taxon>Eukaryota</taxon>
        <taxon>Fungi</taxon>
        <taxon>Dikarya</taxon>
        <taxon>Basidiomycota</taxon>
        <taxon>Pucciniomycotina</taxon>
        <taxon>Pucciniomycetes</taxon>
        <taxon>Pucciniales</taxon>
        <taxon>Pucciniaceae</taxon>
        <taxon>Puccinia</taxon>
    </lineage>
</organism>
<dbReference type="AlphaFoldDB" id="A0A0L6VQB9"/>
<name>A0A0L6VQB9_9BASI</name>
<dbReference type="Proteomes" id="UP000037035">
    <property type="component" value="Unassembled WGS sequence"/>
</dbReference>
<dbReference type="EMBL" id="LAVV01002346">
    <property type="protein sequence ID" value="KNZ62886.1"/>
    <property type="molecule type" value="Genomic_DNA"/>
</dbReference>
<protein>
    <submittedName>
        <fullName evidence="2">Uncharacterized protein</fullName>
    </submittedName>
</protein>
<gene>
    <name evidence="2" type="ORF">VP01_12111g1</name>
</gene>
<proteinExistence type="predicted"/>
<comment type="caution">
    <text evidence="2">The sequence shown here is derived from an EMBL/GenBank/DDBJ whole genome shotgun (WGS) entry which is preliminary data.</text>
</comment>
<sequence length="106" mass="12217">YCKFLPNKSFHPLAKWDILHPPAPLTLVRMLTPGCLFVGFLYSILRTPFGYSQVYLYLNQVLEVKLCIFRSSHHTHQTLDGVSASDQYTDWLFISDLSAGYYVRAN</sequence>
<evidence type="ECO:0000313" key="2">
    <source>
        <dbReference type="EMBL" id="KNZ62886.1"/>
    </source>
</evidence>
<keyword evidence="3" id="KW-1185">Reference proteome</keyword>
<dbReference type="VEuPathDB" id="FungiDB:VP01_12111g1"/>
<evidence type="ECO:0000313" key="3">
    <source>
        <dbReference type="Proteomes" id="UP000037035"/>
    </source>
</evidence>
<feature type="transmembrane region" description="Helical" evidence="1">
    <location>
        <begin position="26"/>
        <end position="45"/>
    </location>
</feature>
<keyword evidence="1" id="KW-1133">Transmembrane helix</keyword>
<accession>A0A0L6VQB9</accession>
<keyword evidence="1" id="KW-0472">Membrane</keyword>
<feature type="non-terminal residue" evidence="2">
    <location>
        <position position="1"/>
    </location>
</feature>
<evidence type="ECO:0000256" key="1">
    <source>
        <dbReference type="SAM" id="Phobius"/>
    </source>
</evidence>
<keyword evidence="1" id="KW-0812">Transmembrane</keyword>
<reference evidence="2 3" key="1">
    <citation type="submission" date="2015-08" db="EMBL/GenBank/DDBJ databases">
        <title>Next Generation Sequencing and Analysis of the Genome of Puccinia sorghi L Schw, the Causal Agent of Maize Common Rust.</title>
        <authorList>
            <person name="Rochi L."/>
            <person name="Burguener G."/>
            <person name="Darino M."/>
            <person name="Turjanski A."/>
            <person name="Kreff E."/>
            <person name="Dieguez M.J."/>
            <person name="Sacco F."/>
        </authorList>
    </citation>
    <scope>NUCLEOTIDE SEQUENCE [LARGE SCALE GENOMIC DNA]</scope>
    <source>
        <strain evidence="2 3">RO10H11247</strain>
    </source>
</reference>